<feature type="transmembrane region" description="Helical" evidence="1">
    <location>
        <begin position="76"/>
        <end position="100"/>
    </location>
</feature>
<protein>
    <submittedName>
        <fullName evidence="2">Uncharacterized protein</fullName>
    </submittedName>
</protein>
<name>A0A6N7QYW0_9BACI</name>
<reference evidence="2 3" key="1">
    <citation type="submission" date="2019-10" db="EMBL/GenBank/DDBJ databases">
        <title>Gracilibacillus salitolerans sp. nov., a moderate halophile isolated from a saline soil in northwest China.</title>
        <authorList>
            <person name="Gan L."/>
        </authorList>
    </citation>
    <scope>NUCLEOTIDE SEQUENCE [LARGE SCALE GENOMIC DNA]</scope>
    <source>
        <strain evidence="2 3">TP2-8</strain>
    </source>
</reference>
<dbReference type="EMBL" id="WJEE01000009">
    <property type="protein sequence ID" value="MRI65880.1"/>
    <property type="molecule type" value="Genomic_DNA"/>
</dbReference>
<keyword evidence="1" id="KW-0472">Membrane</keyword>
<comment type="caution">
    <text evidence="2">The sequence shown here is derived from an EMBL/GenBank/DDBJ whole genome shotgun (WGS) entry which is preliminary data.</text>
</comment>
<keyword evidence="1" id="KW-1133">Transmembrane helix</keyword>
<organism evidence="2 3">
    <name type="scientific">Gracilibacillus thailandensis</name>
    <dbReference type="NCBI Taxonomy" id="563735"/>
    <lineage>
        <taxon>Bacteria</taxon>
        <taxon>Bacillati</taxon>
        <taxon>Bacillota</taxon>
        <taxon>Bacilli</taxon>
        <taxon>Bacillales</taxon>
        <taxon>Bacillaceae</taxon>
        <taxon>Gracilibacillus</taxon>
    </lineage>
</organism>
<accession>A0A6N7QYW0</accession>
<evidence type="ECO:0000256" key="1">
    <source>
        <dbReference type="SAM" id="Phobius"/>
    </source>
</evidence>
<evidence type="ECO:0000313" key="3">
    <source>
        <dbReference type="Proteomes" id="UP000435187"/>
    </source>
</evidence>
<dbReference type="AlphaFoldDB" id="A0A6N7QYW0"/>
<dbReference type="RefSeq" id="WP_153834655.1">
    <property type="nucleotide sequence ID" value="NZ_JBHUMW010000018.1"/>
</dbReference>
<proteinExistence type="predicted"/>
<feature type="transmembrane region" description="Helical" evidence="1">
    <location>
        <begin position="149"/>
        <end position="172"/>
    </location>
</feature>
<sequence>MIVTRSNKWQYFLTKYIATFTAGGVVILLPLILNFIVVALFVPAISPTQLNPYVYGVEIGAIWSSLFYTHPLVYTILYLLLDFTFGGLFATISLAISFFIKNRIAIILIPFFLLFILHYSRTFLQYKFYKEISPLNYLHAIAIENPASTVIILIEGILLFIMTFGITMRLGVKREVF</sequence>
<feature type="transmembrane region" description="Helical" evidence="1">
    <location>
        <begin position="16"/>
        <end position="41"/>
    </location>
</feature>
<keyword evidence="3" id="KW-1185">Reference proteome</keyword>
<feature type="transmembrane region" description="Helical" evidence="1">
    <location>
        <begin position="107"/>
        <end position="129"/>
    </location>
</feature>
<keyword evidence="1" id="KW-0812">Transmembrane</keyword>
<evidence type="ECO:0000313" key="2">
    <source>
        <dbReference type="EMBL" id="MRI65880.1"/>
    </source>
</evidence>
<dbReference type="Proteomes" id="UP000435187">
    <property type="component" value="Unassembled WGS sequence"/>
</dbReference>
<gene>
    <name evidence="2" type="ORF">GH885_05910</name>
</gene>